<dbReference type="AlphaFoldDB" id="A0A1X2GFC4"/>
<feature type="domain" description="BHLH" evidence="2">
    <location>
        <begin position="422"/>
        <end position="491"/>
    </location>
</feature>
<dbReference type="SMART" id="SM00353">
    <property type="entry name" value="HLH"/>
    <property type="match status" value="1"/>
</dbReference>
<dbReference type="SUPFAM" id="SSF47459">
    <property type="entry name" value="HLH, helix-loop-helix DNA-binding domain"/>
    <property type="match status" value="1"/>
</dbReference>
<dbReference type="Pfam" id="PF00010">
    <property type="entry name" value="HLH"/>
    <property type="match status" value="1"/>
</dbReference>
<evidence type="ECO:0000259" key="2">
    <source>
        <dbReference type="PROSITE" id="PS50888"/>
    </source>
</evidence>
<dbReference type="STRING" id="101127.A0A1X2GFC4"/>
<dbReference type="InterPro" id="IPR011598">
    <property type="entry name" value="bHLH_dom"/>
</dbReference>
<gene>
    <name evidence="3" type="ORF">DM01DRAFT_1336818</name>
</gene>
<evidence type="ECO:0000256" key="1">
    <source>
        <dbReference type="SAM" id="MobiDB-lite"/>
    </source>
</evidence>
<protein>
    <recommendedName>
        <fullName evidence="2">BHLH domain-containing protein</fullName>
    </recommendedName>
</protein>
<sequence length="552" mass="61382">MDFNAFHMNHADPMGLDQSSHHDFLDFLDPTHFPPSDDQNHQLNGFGSNALTNQHGNLNLMSPANHINMQEFQTPLQHPIQQDLPEDEEFFTPLISPAIPPNYYTNLRCETNFSPLTSPALGPIQQVTPTSESFPSFHASPSKPYGSKEELQKQLDMIEQQQQQLRSHMVVASPKQPSLRQQIHKNTRASDGDVLAPATPSLLMKLGTASHTNSASTSPVQKPSTHGPMVDQLEALPEAILAQPPSSMSTPVGKTKQPLPRSKSKSSASTSQQKRRRISYPRSAYTPPALQPQHRTSQEYFVSSATATMSSHGITAALVSPAALRPHPPSSPLATGIVSPYVRPIAPTTAPVTHPRPSITSSPRALKPLISPSLVPNGNRSLDEQEAAALLASKSNYEAVRDGRAKSLGIDFHTNIQSCVENRRTQHKAAEQRRRDILKQNFDALRTELLATIVADTDEDDVAKQQEREKQVKQMSKVVLLQHSYDHLIYLKQANERKDTKITDLTAQVQELRQRLGMELVTDEERQAAADEQQQDMERRLARWKSLDEMTE</sequence>
<dbReference type="PROSITE" id="PS50888">
    <property type="entry name" value="BHLH"/>
    <property type="match status" value="1"/>
</dbReference>
<feature type="region of interest" description="Disordered" evidence="1">
    <location>
        <begin position="170"/>
        <end position="195"/>
    </location>
</feature>
<dbReference type="OrthoDB" id="5344169at2759"/>
<accession>A0A1X2GFC4</accession>
<feature type="region of interest" description="Disordered" evidence="1">
    <location>
        <begin position="243"/>
        <end position="296"/>
    </location>
</feature>
<proteinExistence type="predicted"/>
<dbReference type="Gene3D" id="4.10.280.10">
    <property type="entry name" value="Helix-loop-helix DNA-binding domain"/>
    <property type="match status" value="1"/>
</dbReference>
<organism evidence="3 4">
    <name type="scientific">Hesseltinella vesiculosa</name>
    <dbReference type="NCBI Taxonomy" id="101127"/>
    <lineage>
        <taxon>Eukaryota</taxon>
        <taxon>Fungi</taxon>
        <taxon>Fungi incertae sedis</taxon>
        <taxon>Mucoromycota</taxon>
        <taxon>Mucoromycotina</taxon>
        <taxon>Mucoromycetes</taxon>
        <taxon>Mucorales</taxon>
        <taxon>Cunninghamellaceae</taxon>
        <taxon>Hesseltinella</taxon>
    </lineage>
</organism>
<comment type="caution">
    <text evidence="3">The sequence shown here is derived from an EMBL/GenBank/DDBJ whole genome shotgun (WGS) entry which is preliminary data.</text>
</comment>
<keyword evidence="4" id="KW-1185">Reference proteome</keyword>
<feature type="region of interest" description="Disordered" evidence="1">
    <location>
        <begin position="209"/>
        <end position="228"/>
    </location>
</feature>
<dbReference type="EMBL" id="MCGT01000018">
    <property type="protein sequence ID" value="ORX52450.1"/>
    <property type="molecule type" value="Genomic_DNA"/>
</dbReference>
<evidence type="ECO:0000313" key="3">
    <source>
        <dbReference type="EMBL" id="ORX52450.1"/>
    </source>
</evidence>
<name>A0A1X2GFC4_9FUNG</name>
<dbReference type="InterPro" id="IPR036638">
    <property type="entry name" value="HLH_DNA-bd_sf"/>
</dbReference>
<dbReference type="Proteomes" id="UP000242146">
    <property type="component" value="Unassembled WGS sequence"/>
</dbReference>
<evidence type="ECO:0000313" key="4">
    <source>
        <dbReference type="Proteomes" id="UP000242146"/>
    </source>
</evidence>
<feature type="compositionally biased region" description="Polar residues" evidence="1">
    <location>
        <begin position="209"/>
        <end position="224"/>
    </location>
</feature>
<reference evidence="3 4" key="1">
    <citation type="submission" date="2016-07" db="EMBL/GenBank/DDBJ databases">
        <title>Pervasive Adenine N6-methylation of Active Genes in Fungi.</title>
        <authorList>
            <consortium name="DOE Joint Genome Institute"/>
            <person name="Mondo S.J."/>
            <person name="Dannebaum R.O."/>
            <person name="Kuo R.C."/>
            <person name="Labutti K."/>
            <person name="Haridas S."/>
            <person name="Kuo A."/>
            <person name="Salamov A."/>
            <person name="Ahrendt S.R."/>
            <person name="Lipzen A."/>
            <person name="Sullivan W."/>
            <person name="Andreopoulos W.B."/>
            <person name="Clum A."/>
            <person name="Lindquist E."/>
            <person name="Daum C."/>
            <person name="Ramamoorthy G.K."/>
            <person name="Gryganskyi A."/>
            <person name="Culley D."/>
            <person name="Magnuson J.K."/>
            <person name="James T.Y."/>
            <person name="O'Malley M.A."/>
            <person name="Stajich J.E."/>
            <person name="Spatafora J.W."/>
            <person name="Visel A."/>
            <person name="Grigoriev I.V."/>
        </authorList>
    </citation>
    <scope>NUCLEOTIDE SEQUENCE [LARGE SCALE GENOMIC DNA]</scope>
    <source>
        <strain evidence="3 4">NRRL 3301</strain>
    </source>
</reference>
<dbReference type="GO" id="GO:0046983">
    <property type="term" value="F:protein dimerization activity"/>
    <property type="evidence" value="ECO:0007669"/>
    <property type="project" value="InterPro"/>
</dbReference>